<sequence>MAPLPAPDPPPPPTGFLQETPLEQQWASYTNRSSSFSVAAQRCLESAITTANSIFNYLADSVSSKNPTHTLHFKQICTLITRVSSLKNLLGKISPVEESNPNKQILEKIADRLDRLERWTMTMISPQPPTWAAITNKETHRKKKTPQQPPIPTNTEINEFKKASVVIRTPPGFVALDSILAPKITSKINHALKSINATVNSQIIEIAGIAGLPLKDLKSFTATRPQAQWQLDNKHIWTELQTLHIYKNSAGKIGLTHL</sequence>
<dbReference type="EMBL" id="PGCI01000705">
    <property type="protein sequence ID" value="PLW20043.1"/>
    <property type="molecule type" value="Genomic_DNA"/>
</dbReference>
<gene>
    <name evidence="1" type="ORF">PCASD_13284</name>
</gene>
<reference evidence="1 2" key="1">
    <citation type="submission" date="2017-11" db="EMBL/GenBank/DDBJ databases">
        <title>De novo assembly and phasing of dikaryotic genomes from two isolates of Puccinia coronata f. sp. avenae, the causal agent of oat crown rust.</title>
        <authorList>
            <person name="Miller M.E."/>
            <person name="Zhang Y."/>
            <person name="Omidvar V."/>
            <person name="Sperschneider J."/>
            <person name="Schwessinger B."/>
            <person name="Raley C."/>
            <person name="Palmer J.M."/>
            <person name="Garnica D."/>
            <person name="Upadhyaya N."/>
            <person name="Rathjen J."/>
            <person name="Taylor J.M."/>
            <person name="Park R.F."/>
            <person name="Dodds P.N."/>
            <person name="Hirsch C.D."/>
            <person name="Kianian S.F."/>
            <person name="Figueroa M."/>
        </authorList>
    </citation>
    <scope>NUCLEOTIDE SEQUENCE [LARGE SCALE GENOMIC DNA]</scope>
    <source>
        <strain evidence="1">12SD80</strain>
    </source>
</reference>
<dbReference type="AlphaFoldDB" id="A0A2N5T3H0"/>
<accession>A0A2N5T3H0</accession>
<protein>
    <submittedName>
        <fullName evidence="1">Uncharacterized protein</fullName>
    </submittedName>
</protein>
<evidence type="ECO:0000313" key="1">
    <source>
        <dbReference type="EMBL" id="PLW20043.1"/>
    </source>
</evidence>
<comment type="caution">
    <text evidence="1">The sequence shown here is derived from an EMBL/GenBank/DDBJ whole genome shotgun (WGS) entry which is preliminary data.</text>
</comment>
<dbReference type="Proteomes" id="UP000235392">
    <property type="component" value="Unassembled WGS sequence"/>
</dbReference>
<name>A0A2N5T3H0_9BASI</name>
<evidence type="ECO:0000313" key="2">
    <source>
        <dbReference type="Proteomes" id="UP000235392"/>
    </source>
</evidence>
<organism evidence="1 2">
    <name type="scientific">Puccinia coronata f. sp. avenae</name>
    <dbReference type="NCBI Taxonomy" id="200324"/>
    <lineage>
        <taxon>Eukaryota</taxon>
        <taxon>Fungi</taxon>
        <taxon>Dikarya</taxon>
        <taxon>Basidiomycota</taxon>
        <taxon>Pucciniomycotina</taxon>
        <taxon>Pucciniomycetes</taxon>
        <taxon>Pucciniales</taxon>
        <taxon>Pucciniaceae</taxon>
        <taxon>Puccinia</taxon>
    </lineage>
</organism>
<proteinExistence type="predicted"/>